<gene>
    <name evidence="2" type="ORF">ACFQMH_36325</name>
</gene>
<comment type="caution">
    <text evidence="2">The sequence shown here is derived from an EMBL/GenBank/DDBJ whole genome shotgun (WGS) entry which is preliminary data.</text>
</comment>
<evidence type="ECO:0000313" key="3">
    <source>
        <dbReference type="Proteomes" id="UP001596409"/>
    </source>
</evidence>
<sequence length="110" mass="11827">MSTAVAKTPFVYASSLAIDVATMKLVPEADTIANETRVVFERISARLAHSGLTLRDVVKTTCYLSDESHLEEFVEAYEAVFAPGPYPVTSTLFLGIAGNCRVQVEVVAAS</sequence>
<dbReference type="GO" id="GO:0016787">
    <property type="term" value="F:hydrolase activity"/>
    <property type="evidence" value="ECO:0007669"/>
    <property type="project" value="UniProtKB-KW"/>
</dbReference>
<dbReference type="RefSeq" id="WP_189880165.1">
    <property type="nucleotide sequence ID" value="NZ_BMWA01000039.1"/>
</dbReference>
<reference evidence="3" key="1">
    <citation type="journal article" date="2019" name="Int. J. Syst. Evol. Microbiol.">
        <title>The Global Catalogue of Microorganisms (GCM) 10K type strain sequencing project: providing services to taxonomists for standard genome sequencing and annotation.</title>
        <authorList>
            <consortium name="The Broad Institute Genomics Platform"/>
            <consortium name="The Broad Institute Genome Sequencing Center for Infectious Disease"/>
            <person name="Wu L."/>
            <person name="Ma J."/>
        </authorList>
    </citation>
    <scope>NUCLEOTIDE SEQUENCE [LARGE SCALE GENOMIC DNA]</scope>
    <source>
        <strain evidence="3">JCM 4855</strain>
    </source>
</reference>
<dbReference type="EC" id="3.5.-.-" evidence="2"/>
<dbReference type="CDD" id="cd00448">
    <property type="entry name" value="YjgF_YER057c_UK114_family"/>
    <property type="match status" value="1"/>
</dbReference>
<proteinExistence type="inferred from homology"/>
<protein>
    <submittedName>
        <fullName evidence="2">RidA family protein</fullName>
        <ecNumber evidence="2">3.5.-.-</ecNumber>
    </submittedName>
</protein>
<dbReference type="EMBL" id="JBHSYM010000086">
    <property type="protein sequence ID" value="MFC7017059.1"/>
    <property type="molecule type" value="Genomic_DNA"/>
</dbReference>
<dbReference type="Proteomes" id="UP001596409">
    <property type="component" value="Unassembled WGS sequence"/>
</dbReference>
<keyword evidence="3" id="KW-1185">Reference proteome</keyword>
<evidence type="ECO:0000313" key="2">
    <source>
        <dbReference type="EMBL" id="MFC7017059.1"/>
    </source>
</evidence>
<dbReference type="PANTHER" id="PTHR11803">
    <property type="entry name" value="2-IMINOBUTANOATE/2-IMINOPROPANOATE DEAMINASE RIDA"/>
    <property type="match status" value="1"/>
</dbReference>
<dbReference type="SUPFAM" id="SSF55298">
    <property type="entry name" value="YjgF-like"/>
    <property type="match status" value="1"/>
</dbReference>
<dbReference type="InterPro" id="IPR006175">
    <property type="entry name" value="YjgF/YER057c/UK114"/>
</dbReference>
<dbReference type="Pfam" id="PF01042">
    <property type="entry name" value="Ribonuc_L-PSP"/>
    <property type="match status" value="1"/>
</dbReference>
<keyword evidence="2" id="KW-0378">Hydrolase</keyword>
<accession>A0ABW2ECN8</accession>
<evidence type="ECO:0000256" key="1">
    <source>
        <dbReference type="ARBA" id="ARBA00010552"/>
    </source>
</evidence>
<dbReference type="InterPro" id="IPR035959">
    <property type="entry name" value="RutC-like_sf"/>
</dbReference>
<dbReference type="Gene3D" id="3.30.1330.40">
    <property type="entry name" value="RutC-like"/>
    <property type="match status" value="1"/>
</dbReference>
<dbReference type="PANTHER" id="PTHR11803:SF58">
    <property type="entry name" value="PROTEIN HMF1-RELATED"/>
    <property type="match status" value="1"/>
</dbReference>
<organism evidence="2 3">
    <name type="scientific">Streptomyces viridiviolaceus</name>
    <dbReference type="NCBI Taxonomy" id="68282"/>
    <lineage>
        <taxon>Bacteria</taxon>
        <taxon>Bacillati</taxon>
        <taxon>Actinomycetota</taxon>
        <taxon>Actinomycetes</taxon>
        <taxon>Kitasatosporales</taxon>
        <taxon>Streptomycetaceae</taxon>
        <taxon>Streptomyces</taxon>
    </lineage>
</organism>
<comment type="similarity">
    <text evidence="1">Belongs to the RutC family.</text>
</comment>
<name>A0ABW2ECN8_9ACTN</name>